<protein>
    <submittedName>
        <fullName evidence="2">Uncharacterized protein</fullName>
    </submittedName>
</protein>
<proteinExistence type="predicted"/>
<dbReference type="Gramene" id="ORUFI04G31900.1">
    <property type="protein sequence ID" value="ORUFI04G31900.1"/>
    <property type="gene ID" value="ORUFI04G31900"/>
</dbReference>
<dbReference type="EnsemblPlants" id="ORUFI04G31900.1">
    <property type="protein sequence ID" value="ORUFI04G31900.1"/>
    <property type="gene ID" value="ORUFI04G31900"/>
</dbReference>
<evidence type="ECO:0000256" key="1">
    <source>
        <dbReference type="SAM" id="MobiDB-lite"/>
    </source>
</evidence>
<keyword evidence="3" id="KW-1185">Reference proteome</keyword>
<accession>A0A0E0PG02</accession>
<organism evidence="2 3">
    <name type="scientific">Oryza rufipogon</name>
    <name type="common">Brownbeard rice</name>
    <name type="synonym">Asian wild rice</name>
    <dbReference type="NCBI Taxonomy" id="4529"/>
    <lineage>
        <taxon>Eukaryota</taxon>
        <taxon>Viridiplantae</taxon>
        <taxon>Streptophyta</taxon>
        <taxon>Embryophyta</taxon>
        <taxon>Tracheophyta</taxon>
        <taxon>Spermatophyta</taxon>
        <taxon>Magnoliopsida</taxon>
        <taxon>Liliopsida</taxon>
        <taxon>Poales</taxon>
        <taxon>Poaceae</taxon>
        <taxon>BOP clade</taxon>
        <taxon>Oryzoideae</taxon>
        <taxon>Oryzeae</taxon>
        <taxon>Oryzinae</taxon>
        <taxon>Oryza</taxon>
    </lineage>
</organism>
<dbReference type="HOGENOM" id="CLU_2871648_0_0_1"/>
<feature type="region of interest" description="Disordered" evidence="1">
    <location>
        <begin position="14"/>
        <end position="64"/>
    </location>
</feature>
<feature type="compositionally biased region" description="Basic and acidic residues" evidence="1">
    <location>
        <begin position="42"/>
        <end position="58"/>
    </location>
</feature>
<dbReference type="Proteomes" id="UP000008022">
    <property type="component" value="Unassembled WGS sequence"/>
</dbReference>
<evidence type="ECO:0000313" key="2">
    <source>
        <dbReference type="EnsemblPlants" id="ORUFI04G31900.1"/>
    </source>
</evidence>
<dbReference type="AlphaFoldDB" id="A0A0E0PG02"/>
<reference evidence="3" key="1">
    <citation type="submission" date="2013-06" db="EMBL/GenBank/DDBJ databases">
        <authorList>
            <person name="Zhao Q."/>
        </authorList>
    </citation>
    <scope>NUCLEOTIDE SEQUENCE</scope>
    <source>
        <strain evidence="3">cv. W1943</strain>
    </source>
</reference>
<evidence type="ECO:0000313" key="3">
    <source>
        <dbReference type="Proteomes" id="UP000008022"/>
    </source>
</evidence>
<name>A0A0E0PG02_ORYRU</name>
<sequence length="64" mass="7196">MLKGFRLFSCGGVKGRKRATEKEIHSSLAQLDEDNQEPSETNQREGDEGKEHDLDSAFRKVMAS</sequence>
<reference evidence="2" key="2">
    <citation type="submission" date="2015-06" db="UniProtKB">
        <authorList>
            <consortium name="EnsemblPlants"/>
        </authorList>
    </citation>
    <scope>IDENTIFICATION</scope>
</reference>